<dbReference type="AlphaFoldDB" id="C8PLE6"/>
<evidence type="ECO:0000256" key="1">
    <source>
        <dbReference type="SAM" id="Phobius"/>
    </source>
</evidence>
<dbReference type="Proteomes" id="UP000005709">
    <property type="component" value="Unassembled WGS sequence"/>
</dbReference>
<sequence>MSYYIQCDCGKKLTKKPMKTLKCPRCGSVYKKSNKFIYTVNACLFLLITLVFIIVPKDTEILTSLASAIFMYVVAWLFLDTLNVDILDVAILACGFLIFNYLSQILNEPLIAGLIAILFCVGAAAIFVKFFPYERQKINEN</sequence>
<dbReference type="STRING" id="824.CGRAC_1435"/>
<accession>C8PLE6</accession>
<gene>
    <name evidence="2" type="ORF">CAMGR0001_1955</name>
</gene>
<organism evidence="2 3">
    <name type="scientific">Campylobacter gracilis RM3268</name>
    <dbReference type="NCBI Taxonomy" id="553220"/>
    <lineage>
        <taxon>Bacteria</taxon>
        <taxon>Pseudomonadati</taxon>
        <taxon>Campylobacterota</taxon>
        <taxon>Epsilonproteobacteria</taxon>
        <taxon>Campylobacterales</taxon>
        <taxon>Campylobacteraceae</taxon>
        <taxon>Campylobacter</taxon>
    </lineage>
</organism>
<feature type="transmembrane region" description="Helical" evidence="1">
    <location>
        <begin position="36"/>
        <end position="55"/>
    </location>
</feature>
<keyword evidence="1" id="KW-0812">Transmembrane</keyword>
<dbReference type="RefSeq" id="WP_005873233.1">
    <property type="nucleotide sequence ID" value="NZ_ACYG01000032.1"/>
</dbReference>
<protein>
    <submittedName>
        <fullName evidence="2">Uncharacterized protein</fullName>
    </submittedName>
</protein>
<keyword evidence="3" id="KW-1185">Reference proteome</keyword>
<dbReference type="EMBL" id="ACYG01000032">
    <property type="protein sequence ID" value="EEV16258.1"/>
    <property type="molecule type" value="Genomic_DNA"/>
</dbReference>
<reference evidence="2 3" key="1">
    <citation type="submission" date="2009-07" db="EMBL/GenBank/DDBJ databases">
        <authorList>
            <person name="Madupu R."/>
            <person name="Sebastian Y."/>
            <person name="Durkin A.S."/>
            <person name="Torralba M."/>
            <person name="Methe B."/>
            <person name="Sutton G.G."/>
            <person name="Strausberg R.L."/>
            <person name="Nelson K.E."/>
        </authorList>
    </citation>
    <scope>NUCLEOTIDE SEQUENCE [LARGE SCALE GENOMIC DNA]</scope>
    <source>
        <strain evidence="2 3">RM3268</strain>
    </source>
</reference>
<keyword evidence="1" id="KW-1133">Transmembrane helix</keyword>
<keyword evidence="1" id="KW-0472">Membrane</keyword>
<feature type="transmembrane region" description="Helical" evidence="1">
    <location>
        <begin position="109"/>
        <end position="131"/>
    </location>
</feature>
<feature type="transmembrane region" description="Helical" evidence="1">
    <location>
        <begin position="86"/>
        <end position="103"/>
    </location>
</feature>
<proteinExistence type="predicted"/>
<evidence type="ECO:0000313" key="2">
    <source>
        <dbReference type="EMBL" id="EEV16258.1"/>
    </source>
</evidence>
<evidence type="ECO:0000313" key="3">
    <source>
        <dbReference type="Proteomes" id="UP000005709"/>
    </source>
</evidence>
<comment type="caution">
    <text evidence="2">The sequence shown here is derived from an EMBL/GenBank/DDBJ whole genome shotgun (WGS) entry which is preliminary data.</text>
</comment>
<name>C8PLE6_9BACT</name>
<feature type="transmembrane region" description="Helical" evidence="1">
    <location>
        <begin position="61"/>
        <end position="79"/>
    </location>
</feature>